<protein>
    <submittedName>
        <fullName evidence="1">Uncharacterized protein</fullName>
    </submittedName>
</protein>
<name>A0A6A5YIR5_9PLEO</name>
<dbReference type="EMBL" id="ML977356">
    <property type="protein sequence ID" value="KAF2107139.1"/>
    <property type="molecule type" value="Genomic_DNA"/>
</dbReference>
<sequence>MAGLIFVTSISNCRLGYLQPRLYVELEENRKFVKRLSLGFLDSPRRLGLRQFICSFKTNEFEITHHLRRLTGLSLIRSGLESGTICAGGELIWYKADEQFSKVVWSTSACMNEITSASKESRARGNTNAAIIKHHTEPTRFHNDLVQIRMDYRSISLRRQLGTGPRAICLTFSQSFAEIFHHSFSSTSRLRRLCSRCIRRGWDTDGAVVKLVDLIRSHSPNDSSTYVNAVHL</sequence>
<dbReference type="Proteomes" id="UP000799770">
    <property type="component" value="Unassembled WGS sequence"/>
</dbReference>
<evidence type="ECO:0000313" key="1">
    <source>
        <dbReference type="EMBL" id="KAF2107139.1"/>
    </source>
</evidence>
<reference evidence="1" key="1">
    <citation type="journal article" date="2020" name="Stud. Mycol.">
        <title>101 Dothideomycetes genomes: a test case for predicting lifestyles and emergence of pathogens.</title>
        <authorList>
            <person name="Haridas S."/>
            <person name="Albert R."/>
            <person name="Binder M."/>
            <person name="Bloem J."/>
            <person name="Labutti K."/>
            <person name="Salamov A."/>
            <person name="Andreopoulos B."/>
            <person name="Baker S."/>
            <person name="Barry K."/>
            <person name="Bills G."/>
            <person name="Bluhm B."/>
            <person name="Cannon C."/>
            <person name="Castanera R."/>
            <person name="Culley D."/>
            <person name="Daum C."/>
            <person name="Ezra D."/>
            <person name="Gonzalez J."/>
            <person name="Henrissat B."/>
            <person name="Kuo A."/>
            <person name="Liang C."/>
            <person name="Lipzen A."/>
            <person name="Lutzoni F."/>
            <person name="Magnuson J."/>
            <person name="Mondo S."/>
            <person name="Nolan M."/>
            <person name="Ohm R."/>
            <person name="Pangilinan J."/>
            <person name="Park H.-J."/>
            <person name="Ramirez L."/>
            <person name="Alfaro M."/>
            <person name="Sun H."/>
            <person name="Tritt A."/>
            <person name="Yoshinaga Y."/>
            <person name="Zwiers L.-H."/>
            <person name="Turgeon B."/>
            <person name="Goodwin S."/>
            <person name="Spatafora J."/>
            <person name="Crous P."/>
            <person name="Grigoriev I."/>
        </authorList>
    </citation>
    <scope>NUCLEOTIDE SEQUENCE</scope>
    <source>
        <strain evidence="1">CBS 627.86</strain>
    </source>
</reference>
<gene>
    <name evidence="1" type="ORF">BDV96DRAFT_305877</name>
</gene>
<organism evidence="1 2">
    <name type="scientific">Lophiotrema nucula</name>
    <dbReference type="NCBI Taxonomy" id="690887"/>
    <lineage>
        <taxon>Eukaryota</taxon>
        <taxon>Fungi</taxon>
        <taxon>Dikarya</taxon>
        <taxon>Ascomycota</taxon>
        <taxon>Pezizomycotina</taxon>
        <taxon>Dothideomycetes</taxon>
        <taxon>Pleosporomycetidae</taxon>
        <taxon>Pleosporales</taxon>
        <taxon>Lophiotremataceae</taxon>
        <taxon>Lophiotrema</taxon>
    </lineage>
</organism>
<evidence type="ECO:0000313" key="2">
    <source>
        <dbReference type="Proteomes" id="UP000799770"/>
    </source>
</evidence>
<accession>A0A6A5YIR5</accession>
<keyword evidence="2" id="KW-1185">Reference proteome</keyword>
<dbReference type="AlphaFoldDB" id="A0A6A5YIR5"/>
<proteinExistence type="predicted"/>